<name>A0A2R8C0Z4_9RHOB</name>
<dbReference type="InterPro" id="IPR029010">
    <property type="entry name" value="ThuA-like"/>
</dbReference>
<dbReference type="EMBL" id="ONZF01000013">
    <property type="protein sequence ID" value="SPJ26029.1"/>
    <property type="molecule type" value="Genomic_DNA"/>
</dbReference>
<feature type="domain" description="ThuA-like" evidence="1">
    <location>
        <begin position="27"/>
        <end position="216"/>
    </location>
</feature>
<dbReference type="OrthoDB" id="9785923at2"/>
<protein>
    <recommendedName>
        <fullName evidence="1">ThuA-like domain-containing protein</fullName>
    </recommendedName>
</protein>
<organism evidence="2 3">
    <name type="scientific">Palleronia abyssalis</name>
    <dbReference type="NCBI Taxonomy" id="1501240"/>
    <lineage>
        <taxon>Bacteria</taxon>
        <taxon>Pseudomonadati</taxon>
        <taxon>Pseudomonadota</taxon>
        <taxon>Alphaproteobacteria</taxon>
        <taxon>Rhodobacterales</taxon>
        <taxon>Roseobacteraceae</taxon>
        <taxon>Palleronia</taxon>
    </lineage>
</organism>
<dbReference type="Pfam" id="PF06283">
    <property type="entry name" value="ThuA"/>
    <property type="match status" value="1"/>
</dbReference>
<evidence type="ECO:0000313" key="2">
    <source>
        <dbReference type="EMBL" id="SPJ26029.1"/>
    </source>
</evidence>
<evidence type="ECO:0000259" key="1">
    <source>
        <dbReference type="Pfam" id="PF06283"/>
    </source>
</evidence>
<accession>A0A2R8C0Z4</accession>
<dbReference type="Proteomes" id="UP000244912">
    <property type="component" value="Unassembled WGS sequence"/>
</dbReference>
<evidence type="ECO:0000313" key="3">
    <source>
        <dbReference type="Proteomes" id="UP000244912"/>
    </source>
</evidence>
<dbReference type="Gene3D" id="3.40.50.880">
    <property type="match status" value="1"/>
</dbReference>
<dbReference type="RefSeq" id="WP_108895747.1">
    <property type="nucleotide sequence ID" value="NZ_ONZF01000013.1"/>
</dbReference>
<gene>
    <name evidence="2" type="ORF">PAA8504_03885</name>
</gene>
<dbReference type="InterPro" id="IPR029062">
    <property type="entry name" value="Class_I_gatase-like"/>
</dbReference>
<dbReference type="SUPFAM" id="SSF52317">
    <property type="entry name" value="Class I glutamine amidotransferase-like"/>
    <property type="match status" value="1"/>
</dbReference>
<keyword evidence="3" id="KW-1185">Reference proteome</keyword>
<reference evidence="2 3" key="1">
    <citation type="submission" date="2018-03" db="EMBL/GenBank/DDBJ databases">
        <authorList>
            <person name="Keele B.F."/>
        </authorList>
    </citation>
    <scope>NUCLEOTIDE SEQUENCE [LARGE SCALE GENOMIC DNA]</scope>
    <source>
        <strain evidence="2 3">CECT 8504</strain>
    </source>
</reference>
<dbReference type="AlphaFoldDB" id="A0A2R8C0Z4"/>
<sequence>MSFPPRCNALLIVGGPFHDMDHARHSLLGYMGEQERLRATVRDVYDPDAIAAADVIVTYTCNLIPDESGLDALDGFLARGGRWFALHGTNSRMVLSGDDPVVCPPLPKRFLDLLGSQFAAHPAPGRYKVKPVGQDALTVGIGTFFVEDEQYLQHHLPGNEVLLATVFEGETPLFETRDWPRSEHQVMYRRAHGDGAVLYLTLGHTRGRYDMQPVTEFYPFVERGSWPHPEFQKLIRRGLCWAMKEEPFV</sequence>
<proteinExistence type="predicted"/>